<evidence type="ECO:0000313" key="3">
    <source>
        <dbReference type="Proteomes" id="UP000735302"/>
    </source>
</evidence>
<dbReference type="AlphaFoldDB" id="A0AAV4B364"/>
<name>A0AAV4B364_9GAST</name>
<dbReference type="EMBL" id="BLXT01004491">
    <property type="protein sequence ID" value="GFO13577.1"/>
    <property type="molecule type" value="Genomic_DNA"/>
</dbReference>
<dbReference type="Proteomes" id="UP000735302">
    <property type="component" value="Unassembled WGS sequence"/>
</dbReference>
<reference evidence="2 3" key="1">
    <citation type="journal article" date="2021" name="Elife">
        <title>Chloroplast acquisition without the gene transfer in kleptoplastic sea slugs, Plakobranchus ocellatus.</title>
        <authorList>
            <person name="Maeda T."/>
            <person name="Takahashi S."/>
            <person name="Yoshida T."/>
            <person name="Shimamura S."/>
            <person name="Takaki Y."/>
            <person name="Nagai Y."/>
            <person name="Toyoda A."/>
            <person name="Suzuki Y."/>
            <person name="Arimoto A."/>
            <person name="Ishii H."/>
            <person name="Satoh N."/>
            <person name="Nishiyama T."/>
            <person name="Hasebe M."/>
            <person name="Maruyama T."/>
            <person name="Minagawa J."/>
            <person name="Obokata J."/>
            <person name="Shigenobu S."/>
        </authorList>
    </citation>
    <scope>NUCLEOTIDE SEQUENCE [LARGE SCALE GENOMIC DNA]</scope>
</reference>
<protein>
    <submittedName>
        <fullName evidence="2">RNA-directed DNA polymerase from mobile element jockey</fullName>
    </submittedName>
</protein>
<dbReference type="GO" id="GO:0003964">
    <property type="term" value="F:RNA-directed DNA polymerase activity"/>
    <property type="evidence" value="ECO:0007669"/>
    <property type="project" value="UniProtKB-KW"/>
</dbReference>
<dbReference type="InterPro" id="IPR000477">
    <property type="entry name" value="RT_dom"/>
</dbReference>
<dbReference type="PANTHER" id="PTHR19446">
    <property type="entry name" value="REVERSE TRANSCRIPTASES"/>
    <property type="match status" value="1"/>
</dbReference>
<keyword evidence="2" id="KW-0695">RNA-directed DNA polymerase</keyword>
<keyword evidence="2" id="KW-0548">Nucleotidyltransferase</keyword>
<dbReference type="Pfam" id="PF00078">
    <property type="entry name" value="RVT_1"/>
    <property type="match status" value="1"/>
</dbReference>
<accession>A0AAV4B364</accession>
<gene>
    <name evidence="2" type="ORF">PoB_004008200</name>
</gene>
<feature type="domain" description="Reverse transcriptase" evidence="1">
    <location>
        <begin position="42"/>
        <end position="106"/>
    </location>
</feature>
<comment type="caution">
    <text evidence="2">The sequence shown here is derived from an EMBL/GenBank/DDBJ whole genome shotgun (WGS) entry which is preliminary data.</text>
</comment>
<keyword evidence="3" id="KW-1185">Reference proteome</keyword>
<evidence type="ECO:0000259" key="1">
    <source>
        <dbReference type="Pfam" id="PF00078"/>
    </source>
</evidence>
<proteinExistence type="predicted"/>
<evidence type="ECO:0000313" key="2">
    <source>
        <dbReference type="EMBL" id="GFO13577.1"/>
    </source>
</evidence>
<sequence>MYYQFLRHLPEPYLHILLKLFSNIWTTGDIPPSWREASVVPIPKPGKHPSDPSNYRPIALTSCLCKTLERMVNDRLVQVLESRNLLSKLQCCFRKDHSTLDHLVRLETFIKRPSPGRNKSWRGFFFRSRKRLRYYMEIWNSKSPFGPQF</sequence>
<keyword evidence="2" id="KW-0808">Transferase</keyword>
<organism evidence="2 3">
    <name type="scientific">Plakobranchus ocellatus</name>
    <dbReference type="NCBI Taxonomy" id="259542"/>
    <lineage>
        <taxon>Eukaryota</taxon>
        <taxon>Metazoa</taxon>
        <taxon>Spiralia</taxon>
        <taxon>Lophotrochozoa</taxon>
        <taxon>Mollusca</taxon>
        <taxon>Gastropoda</taxon>
        <taxon>Heterobranchia</taxon>
        <taxon>Euthyneura</taxon>
        <taxon>Panpulmonata</taxon>
        <taxon>Sacoglossa</taxon>
        <taxon>Placobranchoidea</taxon>
        <taxon>Plakobranchidae</taxon>
        <taxon>Plakobranchus</taxon>
    </lineage>
</organism>